<comment type="caution">
    <text evidence="2">The sequence shown here is derived from an EMBL/GenBank/DDBJ whole genome shotgun (WGS) entry which is preliminary data.</text>
</comment>
<dbReference type="AlphaFoldDB" id="A0A1F7RND5"/>
<accession>A0A1F7RND5</accession>
<feature type="domain" description="Spermatogenesis-associated protein 20-like TRX" evidence="1">
    <location>
        <begin position="6"/>
        <end position="166"/>
    </location>
</feature>
<dbReference type="EMBL" id="MGDB01000013">
    <property type="protein sequence ID" value="OGL43075.1"/>
    <property type="molecule type" value="Genomic_DNA"/>
</dbReference>
<reference evidence="2 3" key="1">
    <citation type="journal article" date="2016" name="Nat. Commun.">
        <title>Thousands of microbial genomes shed light on interconnected biogeochemical processes in an aquifer system.</title>
        <authorList>
            <person name="Anantharaman K."/>
            <person name="Brown C.T."/>
            <person name="Hug L.A."/>
            <person name="Sharon I."/>
            <person name="Castelle C.J."/>
            <person name="Probst A.J."/>
            <person name="Thomas B.C."/>
            <person name="Singh A."/>
            <person name="Wilkins M.J."/>
            <person name="Karaoz U."/>
            <person name="Brodie E.L."/>
            <person name="Williams K.H."/>
            <person name="Hubbard S.S."/>
            <person name="Banfield J.F."/>
        </authorList>
    </citation>
    <scope>NUCLEOTIDE SEQUENCE [LARGE SCALE GENOMIC DNA]</scope>
</reference>
<dbReference type="PIRSF" id="PIRSF006402">
    <property type="entry name" value="UCP006402_thioredoxin"/>
    <property type="match status" value="1"/>
</dbReference>
<dbReference type="Pfam" id="PF03190">
    <property type="entry name" value="Thioredox_DsbH"/>
    <property type="match status" value="1"/>
</dbReference>
<evidence type="ECO:0000313" key="3">
    <source>
        <dbReference type="Proteomes" id="UP000178526"/>
    </source>
</evidence>
<proteinExistence type="predicted"/>
<dbReference type="InterPro" id="IPR024705">
    <property type="entry name" value="Ssp411"/>
</dbReference>
<evidence type="ECO:0000313" key="2">
    <source>
        <dbReference type="EMBL" id="OGL43075.1"/>
    </source>
</evidence>
<dbReference type="InterPro" id="IPR004879">
    <property type="entry name" value="Ssp411-like_TRX"/>
</dbReference>
<organism evidence="2 3">
    <name type="scientific">Candidatus Schekmanbacteria bacterium GWA2_38_11</name>
    <dbReference type="NCBI Taxonomy" id="1817876"/>
    <lineage>
        <taxon>Bacteria</taxon>
        <taxon>Candidatus Schekmaniibacteriota</taxon>
    </lineage>
</organism>
<sequence length="689" mass="79610">MTKFSNRLINETSPYLLQHAHNPVDWCPWGEEALTRAKRENKPILLSIGYSACHWCHVMEKESFENEEIAKIMNENFINIKVDREERPDLDEIYMNAVQLMTGSGGWPMTVFLTPDLLPFYAGTYFPPEERGGMPSFKRILLSIAEIYREKQKEVLESTEKIKEQLGRMTKLKSGDEELTFDLLHNAFQEISEKYDYENGGFSEAPKFPQPLVIEFLFRYYKTTKDKNTINMITFTLKKMAEGGIYDHLGGGFHRYSVDNKWLVPHFEKMLYDNAMLAKVYIQAYQITKNDFFKKIAFETLDYLLREMTDPEGGFYSASDADSEGEEGKFFVWSKDEIEKVLGKEKAKIICRYYNVSKVGNFEGDKNILHTPFAIEDICKIEKLNTEEFKLLLKESKEKLFNVRNQRVKPGVDTKVITAWTSLAISSLAFAYQVFREERFLNSAEDAANFILLNMFEEGKLLRIYKDGKSKIGGFLEDYSFFISTLIDLYETTFRIKYLEDAINLTEKMVENSWDEEEGGFFFAPKDATNLISRSKNPYDNPIPSGNSVAVSLLFRLYRLTGNKDFLEKGEKTLKVFSMLMERVPSAFPNMLSTLDNYLRTPVDIVVVGEFLSEEIDEILKSIFSKFLPNKTIAFLDPINPDPEPLKFLPLLEGKKMVNGKPTVYICENFTCNAPITDMGELEKVLERL</sequence>
<name>A0A1F7RND5_9BACT</name>
<dbReference type="GO" id="GO:0005975">
    <property type="term" value="P:carbohydrate metabolic process"/>
    <property type="evidence" value="ECO:0007669"/>
    <property type="project" value="InterPro"/>
</dbReference>
<dbReference type="Gene3D" id="1.50.10.20">
    <property type="match status" value="1"/>
</dbReference>
<protein>
    <submittedName>
        <fullName evidence="2">Thioredoxin</fullName>
    </submittedName>
</protein>
<dbReference type="SUPFAM" id="SSF48208">
    <property type="entry name" value="Six-hairpin glycosidases"/>
    <property type="match status" value="1"/>
</dbReference>
<dbReference type="SUPFAM" id="SSF52833">
    <property type="entry name" value="Thioredoxin-like"/>
    <property type="match status" value="1"/>
</dbReference>
<dbReference type="InterPro" id="IPR036249">
    <property type="entry name" value="Thioredoxin-like_sf"/>
</dbReference>
<gene>
    <name evidence="2" type="ORF">A2042_08185</name>
</gene>
<dbReference type="Gene3D" id="3.40.30.10">
    <property type="entry name" value="Glutaredoxin"/>
    <property type="match status" value="1"/>
</dbReference>
<dbReference type="CDD" id="cd02955">
    <property type="entry name" value="SSP411"/>
    <property type="match status" value="1"/>
</dbReference>
<evidence type="ECO:0000259" key="1">
    <source>
        <dbReference type="Pfam" id="PF03190"/>
    </source>
</evidence>
<dbReference type="PANTHER" id="PTHR42899:SF1">
    <property type="entry name" value="SPERMATOGENESIS-ASSOCIATED PROTEIN 20"/>
    <property type="match status" value="1"/>
</dbReference>
<dbReference type="Proteomes" id="UP000178526">
    <property type="component" value="Unassembled WGS sequence"/>
</dbReference>
<dbReference type="InterPro" id="IPR008928">
    <property type="entry name" value="6-hairpin_glycosidase_sf"/>
</dbReference>
<dbReference type="PANTHER" id="PTHR42899">
    <property type="entry name" value="SPERMATOGENESIS-ASSOCIATED PROTEIN 20"/>
    <property type="match status" value="1"/>
</dbReference>